<keyword evidence="5" id="KW-1185">Reference proteome</keyword>
<dbReference type="CDD" id="cd13566">
    <property type="entry name" value="PBP2_phosphate"/>
    <property type="match status" value="1"/>
</dbReference>
<gene>
    <name evidence="4" type="ORF">AKJ45_00175</name>
</gene>
<keyword evidence="1" id="KW-0813">Transport</keyword>
<sequence length="302" mass="33304">MIVVVAISTITSMIEPGKTLRIKGSDTELQLVSYFAESFVEAWRENNPDEKTRIVVEGGGSGTGITALIRGDIDIADSSREIKPEEIVRAESNGITPWEFIIARDALSIIVHSNNPVDNLTMNELSKIYKGEITNWTEVGGKNKNITLYGRTSASGTYIFFRDHIVKGDYSQKMNNIVGNEAIVDAVETNETGIGYVGVGYVITDTGEPIETVKILNIAKDENSAAVSPLETTNIKTGKYPIARPLYQYTAGKPEKGGLIYNFIKFELSDNGEQIVKEIGFYPITPEDKEHNDNQFAKIEAR</sequence>
<organism evidence="4 5">
    <name type="scientific">candidate division MSBL1 archaeon SCGC-AAA261F19</name>
    <dbReference type="NCBI Taxonomy" id="1698275"/>
    <lineage>
        <taxon>Archaea</taxon>
        <taxon>Methanobacteriati</taxon>
        <taxon>Methanobacteriota</taxon>
        <taxon>candidate division MSBL1</taxon>
    </lineage>
</organism>
<name>A0A133VBR6_9EURY</name>
<comment type="caution">
    <text evidence="4">The sequence shown here is derived from an EMBL/GenBank/DDBJ whole genome shotgun (WGS) entry which is preliminary data.</text>
</comment>
<reference evidence="4 5" key="1">
    <citation type="journal article" date="2016" name="Sci. Rep.">
        <title>Metabolic traits of an uncultured archaeal lineage -MSBL1- from brine pools of the Red Sea.</title>
        <authorList>
            <person name="Mwirichia R."/>
            <person name="Alam I."/>
            <person name="Rashid M."/>
            <person name="Vinu M."/>
            <person name="Ba-Alawi W."/>
            <person name="Anthony Kamau A."/>
            <person name="Kamanda Ngugi D."/>
            <person name="Goker M."/>
            <person name="Klenk H.P."/>
            <person name="Bajic V."/>
            <person name="Stingl U."/>
        </authorList>
    </citation>
    <scope>NUCLEOTIDE SEQUENCE [LARGE SCALE GENOMIC DNA]</scope>
    <source>
        <strain evidence="4">SCGC-AAA261F19</strain>
    </source>
</reference>
<dbReference type="PANTHER" id="PTHR30570">
    <property type="entry name" value="PERIPLASMIC PHOSPHATE BINDING COMPONENT OF PHOSPHATE ABC TRANSPORTER"/>
    <property type="match status" value="1"/>
</dbReference>
<dbReference type="EMBL" id="LHXZ01000001">
    <property type="protein sequence ID" value="KXB03901.1"/>
    <property type="molecule type" value="Genomic_DNA"/>
</dbReference>
<protein>
    <recommendedName>
        <fullName evidence="3">PBP domain-containing protein</fullName>
    </recommendedName>
</protein>
<keyword evidence="2" id="KW-0732">Signal</keyword>
<evidence type="ECO:0000256" key="1">
    <source>
        <dbReference type="ARBA" id="ARBA00022448"/>
    </source>
</evidence>
<feature type="domain" description="PBP" evidence="3">
    <location>
        <begin position="19"/>
        <end position="270"/>
    </location>
</feature>
<evidence type="ECO:0000259" key="3">
    <source>
        <dbReference type="Pfam" id="PF12849"/>
    </source>
</evidence>
<dbReference type="InterPro" id="IPR050811">
    <property type="entry name" value="Phosphate_ABC_transporter"/>
</dbReference>
<dbReference type="Gene3D" id="3.40.190.10">
    <property type="entry name" value="Periplasmic binding protein-like II"/>
    <property type="match status" value="2"/>
</dbReference>
<dbReference type="SUPFAM" id="SSF53850">
    <property type="entry name" value="Periplasmic binding protein-like II"/>
    <property type="match status" value="1"/>
</dbReference>
<dbReference type="GO" id="GO:0042301">
    <property type="term" value="F:phosphate ion binding"/>
    <property type="evidence" value="ECO:0007669"/>
    <property type="project" value="InterPro"/>
</dbReference>
<dbReference type="Proteomes" id="UP000070565">
    <property type="component" value="Unassembled WGS sequence"/>
</dbReference>
<proteinExistence type="predicted"/>
<dbReference type="InterPro" id="IPR024370">
    <property type="entry name" value="PBP_domain"/>
</dbReference>
<dbReference type="PANTHER" id="PTHR30570:SF1">
    <property type="entry name" value="PHOSPHATE-BINDING PROTEIN PSTS"/>
    <property type="match status" value="1"/>
</dbReference>
<evidence type="ECO:0000313" key="4">
    <source>
        <dbReference type="EMBL" id="KXB03901.1"/>
    </source>
</evidence>
<dbReference type="Pfam" id="PF12849">
    <property type="entry name" value="PBP_like_2"/>
    <property type="match status" value="1"/>
</dbReference>
<dbReference type="AlphaFoldDB" id="A0A133VBR6"/>
<dbReference type="InterPro" id="IPR011862">
    <property type="entry name" value="Phos-bd"/>
</dbReference>
<dbReference type="NCBIfam" id="TIGR02136">
    <property type="entry name" value="ptsS_2"/>
    <property type="match status" value="1"/>
</dbReference>
<evidence type="ECO:0000313" key="5">
    <source>
        <dbReference type="Proteomes" id="UP000070565"/>
    </source>
</evidence>
<accession>A0A133VBR6</accession>
<evidence type="ECO:0000256" key="2">
    <source>
        <dbReference type="ARBA" id="ARBA00022729"/>
    </source>
</evidence>